<dbReference type="InterPro" id="IPR016162">
    <property type="entry name" value="Ald_DH_N"/>
</dbReference>
<evidence type="ECO:0000256" key="4">
    <source>
        <dbReference type="RuleBase" id="RU003345"/>
    </source>
</evidence>
<dbReference type="FunFam" id="3.40.309.10:FF:000009">
    <property type="entry name" value="Aldehyde dehydrogenase A"/>
    <property type="match status" value="1"/>
</dbReference>
<dbReference type="RefSeq" id="WP_074478793.1">
    <property type="nucleotide sequence ID" value="NZ_FMCT01000019.1"/>
</dbReference>
<dbReference type="InterPro" id="IPR016161">
    <property type="entry name" value="Ald_DH/histidinol_DH"/>
</dbReference>
<dbReference type="Proteomes" id="UP000183585">
    <property type="component" value="Unassembled WGS sequence"/>
</dbReference>
<dbReference type="Gene3D" id="3.40.309.10">
    <property type="entry name" value="Aldehyde Dehydrogenase, Chain A, domain 2"/>
    <property type="match status" value="1"/>
</dbReference>
<dbReference type="AlphaFoldDB" id="A0A1C5ATX3"/>
<proteinExistence type="inferred from homology"/>
<dbReference type="InterPro" id="IPR029510">
    <property type="entry name" value="Ald_DH_CS_GLU"/>
</dbReference>
<evidence type="ECO:0000256" key="1">
    <source>
        <dbReference type="ARBA" id="ARBA00009986"/>
    </source>
</evidence>
<accession>A0A1C5ATX3</accession>
<dbReference type="FunFam" id="3.40.605.10:FF:000007">
    <property type="entry name" value="NAD/NADP-dependent betaine aldehyde dehydrogenase"/>
    <property type="match status" value="1"/>
</dbReference>
<organism evidence="6 7">
    <name type="scientific">Micromonospora carbonacea</name>
    <dbReference type="NCBI Taxonomy" id="47853"/>
    <lineage>
        <taxon>Bacteria</taxon>
        <taxon>Bacillati</taxon>
        <taxon>Actinomycetota</taxon>
        <taxon>Actinomycetes</taxon>
        <taxon>Micromonosporales</taxon>
        <taxon>Micromonosporaceae</taxon>
        <taxon>Micromonospora</taxon>
    </lineage>
</organism>
<dbReference type="InterPro" id="IPR015590">
    <property type="entry name" value="Aldehyde_DH_dom"/>
</dbReference>
<dbReference type="Pfam" id="PF00171">
    <property type="entry name" value="Aldedh"/>
    <property type="match status" value="1"/>
</dbReference>
<evidence type="ECO:0000259" key="5">
    <source>
        <dbReference type="Pfam" id="PF00171"/>
    </source>
</evidence>
<sequence>MTTFGLLIDGTETAASAGERFASHDPATGEVVGWFARAREADVQAAVASARAAYEDVWRDVSATERGRLLQEVARRIRGQAEDLAVAEARDCGKVLTQARSDVAVAARYFEFFGSAATALHGEQIPVGPDVVDFTTREPHGVCAQINAWNFPLNMAARSLAAALAAGNTTVLKTPELAPYNTAVLGRIVTEAGLPPGVVNIVHGFGAEAGAALSSHPDVDLVTFTGSVGTGRAVAASAAANVTPCVLELGGKSPTVVFPDADLDEVADQLARGFVEANGQSCDLPSLAVVHADVHDEFVDRLVRRVEKFTVGPGVDDPDVGALISEQQRARVEAYVAGAVEQGVRVLTGGGRPGRTDLDSGWFVEPTVLVDVTPGMTVATEEIFGPVLSVVQFATEDEAVAIANGTAYGLAAFVWTRDLGRGMRMTRRIRAGQVYLNCFTSGDSPMIPFGGVKRSGYGREKGFEALRTYTQVKNICIFTR</sequence>
<dbReference type="InterPro" id="IPR016163">
    <property type="entry name" value="Ald_DH_C"/>
</dbReference>
<keyword evidence="2 4" id="KW-0560">Oxidoreductase</keyword>
<evidence type="ECO:0000313" key="6">
    <source>
        <dbReference type="EMBL" id="SCF48667.1"/>
    </source>
</evidence>
<dbReference type="Gene3D" id="3.40.605.10">
    <property type="entry name" value="Aldehyde Dehydrogenase, Chain A, domain 1"/>
    <property type="match status" value="1"/>
</dbReference>
<dbReference type="EMBL" id="FMCT01000019">
    <property type="protein sequence ID" value="SCF48667.1"/>
    <property type="molecule type" value="Genomic_DNA"/>
</dbReference>
<reference evidence="7" key="1">
    <citation type="submission" date="2016-06" db="EMBL/GenBank/DDBJ databases">
        <authorList>
            <person name="Varghese N."/>
            <person name="Submissions Spin"/>
        </authorList>
    </citation>
    <scope>NUCLEOTIDE SEQUENCE [LARGE SCALE GENOMIC DNA]</scope>
    <source>
        <strain evidence="7">DSM 43168</strain>
    </source>
</reference>
<protein>
    <submittedName>
        <fullName evidence="6">Aldehyde dehydrogenase (NAD+)</fullName>
    </submittedName>
</protein>
<evidence type="ECO:0000256" key="3">
    <source>
        <dbReference type="PROSITE-ProRule" id="PRU10007"/>
    </source>
</evidence>
<name>A0A1C5ATX3_9ACTN</name>
<keyword evidence="7" id="KW-1185">Reference proteome</keyword>
<gene>
    <name evidence="6" type="ORF">GA0070563_11980</name>
</gene>
<evidence type="ECO:0000313" key="7">
    <source>
        <dbReference type="Proteomes" id="UP000183585"/>
    </source>
</evidence>
<feature type="domain" description="Aldehyde dehydrogenase" evidence="5">
    <location>
        <begin position="16"/>
        <end position="475"/>
    </location>
</feature>
<dbReference type="GO" id="GO:0016620">
    <property type="term" value="F:oxidoreductase activity, acting on the aldehyde or oxo group of donors, NAD or NADP as acceptor"/>
    <property type="evidence" value="ECO:0007669"/>
    <property type="project" value="InterPro"/>
</dbReference>
<dbReference type="PANTHER" id="PTHR11699">
    <property type="entry name" value="ALDEHYDE DEHYDROGENASE-RELATED"/>
    <property type="match status" value="1"/>
</dbReference>
<dbReference type="PROSITE" id="PS00687">
    <property type="entry name" value="ALDEHYDE_DEHYDR_GLU"/>
    <property type="match status" value="1"/>
</dbReference>
<dbReference type="SUPFAM" id="SSF53720">
    <property type="entry name" value="ALDH-like"/>
    <property type="match status" value="1"/>
</dbReference>
<feature type="active site" evidence="3">
    <location>
        <position position="248"/>
    </location>
</feature>
<comment type="similarity">
    <text evidence="1 4">Belongs to the aldehyde dehydrogenase family.</text>
</comment>
<evidence type="ECO:0000256" key="2">
    <source>
        <dbReference type="ARBA" id="ARBA00023002"/>
    </source>
</evidence>